<reference evidence="5" key="1">
    <citation type="submission" date="2018-10" db="EMBL/GenBank/DDBJ databases">
        <authorList>
            <person name="Peiro R."/>
            <person name="Begona"/>
            <person name="Cbmso G."/>
            <person name="Lopez M."/>
            <person name="Gonzalez S."/>
            <person name="Sacristan E."/>
            <person name="Castillo E."/>
        </authorList>
    </citation>
    <scope>NUCLEOTIDE SEQUENCE [LARGE SCALE GENOMIC DNA]</scope>
</reference>
<protein>
    <submittedName>
        <fullName evidence="4">Maleamate amidohydrolase</fullName>
    </submittedName>
</protein>
<dbReference type="PANTHER" id="PTHR43540:SF1">
    <property type="entry name" value="ISOCHORISMATASE HYDROLASE"/>
    <property type="match status" value="1"/>
</dbReference>
<name>A0A3S4DGZ3_9BRAD</name>
<dbReference type="GO" id="GO:0016787">
    <property type="term" value="F:hydrolase activity"/>
    <property type="evidence" value="ECO:0007669"/>
    <property type="project" value="UniProtKB-KW"/>
</dbReference>
<keyword evidence="5" id="KW-1185">Reference proteome</keyword>
<dbReference type="PANTHER" id="PTHR43540">
    <property type="entry name" value="PEROXYUREIDOACRYLATE/UREIDOACRYLATE AMIDOHYDROLASE-RELATED"/>
    <property type="match status" value="1"/>
</dbReference>
<evidence type="ECO:0000256" key="2">
    <source>
        <dbReference type="SAM" id="MobiDB-lite"/>
    </source>
</evidence>
<dbReference type="Pfam" id="PF00857">
    <property type="entry name" value="Isochorismatase"/>
    <property type="match status" value="1"/>
</dbReference>
<feature type="domain" description="Isochorismatase-like" evidence="3">
    <location>
        <begin position="35"/>
        <end position="223"/>
    </location>
</feature>
<proteinExistence type="predicted"/>
<dbReference type="InterPro" id="IPR000868">
    <property type="entry name" value="Isochorismatase-like_dom"/>
</dbReference>
<organism evidence="4 5">
    <name type="scientific">Rhodoplanes serenus</name>
    <dbReference type="NCBI Taxonomy" id="200615"/>
    <lineage>
        <taxon>Bacteria</taxon>
        <taxon>Pseudomonadati</taxon>
        <taxon>Pseudomonadota</taxon>
        <taxon>Alphaproteobacteria</taxon>
        <taxon>Hyphomicrobiales</taxon>
        <taxon>Nitrobacteraceae</taxon>
        <taxon>Rhodoplanes</taxon>
    </lineage>
</organism>
<keyword evidence="1" id="KW-0378">Hydrolase</keyword>
<dbReference type="InterPro" id="IPR036380">
    <property type="entry name" value="Isochorismatase-like_sf"/>
</dbReference>
<evidence type="ECO:0000256" key="1">
    <source>
        <dbReference type="ARBA" id="ARBA00022801"/>
    </source>
</evidence>
<comment type="caution">
    <text evidence="4">The sequence shown here is derived from an EMBL/GenBank/DDBJ whole genome shotgun (WGS) entry which is preliminary data.</text>
</comment>
<evidence type="ECO:0000313" key="5">
    <source>
        <dbReference type="Proteomes" id="UP000289200"/>
    </source>
</evidence>
<evidence type="ECO:0000259" key="3">
    <source>
        <dbReference type="Pfam" id="PF00857"/>
    </source>
</evidence>
<dbReference type="SUPFAM" id="SSF52499">
    <property type="entry name" value="Isochorismatase-like hydrolases"/>
    <property type="match status" value="1"/>
</dbReference>
<dbReference type="Gene3D" id="3.40.50.850">
    <property type="entry name" value="Isochorismatase-like"/>
    <property type="match status" value="1"/>
</dbReference>
<dbReference type="OrthoDB" id="7500697at2"/>
<dbReference type="RefSeq" id="WP_129610116.1">
    <property type="nucleotide sequence ID" value="NZ_UWOC01000162.1"/>
</dbReference>
<gene>
    <name evidence="4" type="primary">nicF</name>
    <name evidence="4" type="ORF">RHODGE_RHODGE_03353</name>
</gene>
<sequence length="243" mass="27010">MSQTRIWDKFLTERDKKVLAAAGYGKRGGFGTRPALFIIDVQYNFCGDKPEDILEGLKQYRTHCGREAWDAVAHIEPLLHLAREKNLPVFYTESARRKDMLDSGVQVGKNHRGTEKTSTEGTHATRTVEPLAPQPQDILIGKRKPSSFFGTIFMSHLNFLDIDTLILTGCTTSGCLRATAVDAYSYNFKVVIPEECAFDRFEASHAVNLFDLNCKYADVIPSAEVADYLGTLPVRAPFTVAAG</sequence>
<dbReference type="EMBL" id="UWOC01000162">
    <property type="protein sequence ID" value="VCU10167.1"/>
    <property type="molecule type" value="Genomic_DNA"/>
</dbReference>
<dbReference type="Proteomes" id="UP000289200">
    <property type="component" value="Unassembled WGS sequence"/>
</dbReference>
<dbReference type="AlphaFoldDB" id="A0A3S4DGZ3"/>
<evidence type="ECO:0000313" key="4">
    <source>
        <dbReference type="EMBL" id="VCU10167.1"/>
    </source>
</evidence>
<feature type="region of interest" description="Disordered" evidence="2">
    <location>
        <begin position="106"/>
        <end position="127"/>
    </location>
</feature>
<dbReference type="InterPro" id="IPR050272">
    <property type="entry name" value="Isochorismatase-like_hydrls"/>
</dbReference>
<accession>A0A3S4DGZ3</accession>